<dbReference type="EMBL" id="RRYP01006806">
    <property type="protein sequence ID" value="TNV80949.1"/>
    <property type="molecule type" value="Genomic_DNA"/>
</dbReference>
<evidence type="ECO:0000256" key="6">
    <source>
        <dbReference type="ARBA" id="ARBA00022840"/>
    </source>
</evidence>
<dbReference type="InterPro" id="IPR011009">
    <property type="entry name" value="Kinase-like_dom_sf"/>
</dbReference>
<proteinExistence type="predicted"/>
<evidence type="ECO:0000259" key="8">
    <source>
        <dbReference type="PROSITE" id="PS50011"/>
    </source>
</evidence>
<evidence type="ECO:0000256" key="5">
    <source>
        <dbReference type="ARBA" id="ARBA00022777"/>
    </source>
</evidence>
<dbReference type="InterPro" id="IPR008271">
    <property type="entry name" value="Ser/Thr_kinase_AS"/>
</dbReference>
<evidence type="ECO:0000256" key="7">
    <source>
        <dbReference type="SAM" id="MobiDB-lite"/>
    </source>
</evidence>
<comment type="caution">
    <text evidence="9">The sequence shown here is derived from an EMBL/GenBank/DDBJ whole genome shotgun (WGS) entry which is preliminary data.</text>
</comment>
<keyword evidence="5" id="KW-0418">Kinase</keyword>
<evidence type="ECO:0000256" key="2">
    <source>
        <dbReference type="ARBA" id="ARBA00022679"/>
    </source>
</evidence>
<protein>
    <recommendedName>
        <fullName evidence="1">non-specific serine/threonine protein kinase</fullName>
        <ecNumber evidence="1">2.7.11.1</ecNumber>
    </recommendedName>
</protein>
<dbReference type="SMART" id="SM00220">
    <property type="entry name" value="S_TKc"/>
    <property type="match status" value="1"/>
</dbReference>
<dbReference type="InterPro" id="IPR050660">
    <property type="entry name" value="NEK_Ser/Thr_kinase"/>
</dbReference>
<dbReference type="GO" id="GO:0004674">
    <property type="term" value="F:protein serine/threonine kinase activity"/>
    <property type="evidence" value="ECO:0007669"/>
    <property type="project" value="UniProtKB-EC"/>
</dbReference>
<dbReference type="PANTHER" id="PTHR43671:SF13">
    <property type="entry name" value="SERINE_THREONINE-PROTEIN KINASE NEK2"/>
    <property type="match status" value="1"/>
</dbReference>
<evidence type="ECO:0000256" key="4">
    <source>
        <dbReference type="ARBA" id="ARBA00022741"/>
    </source>
</evidence>
<dbReference type="Pfam" id="PF00069">
    <property type="entry name" value="Pkinase"/>
    <property type="match status" value="1"/>
</dbReference>
<dbReference type="PROSITE" id="PS00108">
    <property type="entry name" value="PROTEIN_KINASE_ST"/>
    <property type="match status" value="1"/>
</dbReference>
<dbReference type="GO" id="GO:0005524">
    <property type="term" value="F:ATP binding"/>
    <property type="evidence" value="ECO:0007669"/>
    <property type="project" value="UniProtKB-KW"/>
</dbReference>
<evidence type="ECO:0000256" key="1">
    <source>
        <dbReference type="ARBA" id="ARBA00012513"/>
    </source>
</evidence>
<feature type="region of interest" description="Disordered" evidence="7">
    <location>
        <begin position="277"/>
        <end position="297"/>
    </location>
</feature>
<dbReference type="Proteomes" id="UP000785679">
    <property type="component" value="Unassembled WGS sequence"/>
</dbReference>
<evidence type="ECO:0000313" key="10">
    <source>
        <dbReference type="Proteomes" id="UP000785679"/>
    </source>
</evidence>
<feature type="domain" description="Protein kinase" evidence="8">
    <location>
        <begin position="1"/>
        <end position="232"/>
    </location>
</feature>
<keyword evidence="2" id="KW-0808">Transferase</keyword>
<dbReference type="Gene3D" id="2.20.110.10">
    <property type="entry name" value="Histone H3 K4-specific methyltransferase SET7/9 N-terminal domain"/>
    <property type="match status" value="1"/>
</dbReference>
<name>A0A8J8NVI0_HALGN</name>
<keyword evidence="3" id="KW-0677">Repeat</keyword>
<keyword evidence="10" id="KW-1185">Reference proteome</keyword>
<reference evidence="9" key="1">
    <citation type="submission" date="2019-06" db="EMBL/GenBank/DDBJ databases">
        <authorList>
            <person name="Zheng W."/>
        </authorList>
    </citation>
    <scope>NUCLEOTIDE SEQUENCE</scope>
    <source>
        <strain evidence="9">QDHG01</strain>
    </source>
</reference>
<dbReference type="SMART" id="SM00698">
    <property type="entry name" value="MORN"/>
    <property type="match status" value="3"/>
</dbReference>
<dbReference type="PROSITE" id="PS50011">
    <property type="entry name" value="PROTEIN_KINASE_DOM"/>
    <property type="match status" value="1"/>
</dbReference>
<dbReference type="SUPFAM" id="SSF56112">
    <property type="entry name" value="Protein kinase-like (PK-like)"/>
    <property type="match status" value="1"/>
</dbReference>
<gene>
    <name evidence="9" type="ORF">FGO68_gene13658</name>
</gene>
<dbReference type="InterPro" id="IPR003409">
    <property type="entry name" value="MORN"/>
</dbReference>
<dbReference type="Pfam" id="PF02493">
    <property type="entry name" value="MORN"/>
    <property type="match status" value="4"/>
</dbReference>
<dbReference type="Gene3D" id="1.10.510.10">
    <property type="entry name" value="Transferase(Phosphotransferase) domain 1"/>
    <property type="match status" value="1"/>
</dbReference>
<keyword evidence="6" id="KW-0067">ATP-binding</keyword>
<dbReference type="SUPFAM" id="SSF82185">
    <property type="entry name" value="Histone H3 K4-specific methyltransferase SET7/9 N-terminal domain"/>
    <property type="match status" value="1"/>
</dbReference>
<dbReference type="AlphaFoldDB" id="A0A8J8NVI0"/>
<evidence type="ECO:0000256" key="3">
    <source>
        <dbReference type="ARBA" id="ARBA00022737"/>
    </source>
</evidence>
<evidence type="ECO:0000313" key="9">
    <source>
        <dbReference type="EMBL" id="TNV80949.1"/>
    </source>
</evidence>
<dbReference type="PANTHER" id="PTHR43671">
    <property type="entry name" value="SERINE/THREONINE-PROTEIN KINASE NEK"/>
    <property type="match status" value="1"/>
</dbReference>
<sequence>MKILNDLDEDSYEITELKFLRIANHPFIIGYNEDFPYPEDMTGRHCIVLEHADGCDLRKKMQALEYDIPEKIALNWFTHVCLALAQMHSKGLCHRDVKPENIFIVGEVCGGIAKLGDFGTVRNFNIDSRFTYKVGTFLYFAPEKITKKYQGGVDVWALGIVLFELLCKGEFPFDYNFEDKNVDDYMTALGSLKLKQMPAHISPACRALVKKMLKKNPEKRPSIFEILQAPLIIEKLRMIVDEFMIGIEISKRVKQQLIDLGINLISIPSQIEEKKEMPPLPISQPSIGPASLASQHSTSSTSSINQVLQSLSLQPSNLFKQEKLDELKDAFNKPMNKYLPKLNKKGQSKLALFIEAHGWKWSLVQLNALAQTQAHWAVFEGAQRGEQSALEKGLYYGEMADGKRQGYGIVYTTSTYGDPFLYECQWSRGVPINEGRYIQIYKEKWDKIEGTMNSTYTVTGEGTEHYEAGGSYQGGWLLGKCHGQGKIVYVDGKCYEGGWQEGKCHGRGREYYKGGEYREGEWRRGKGVVGVVRYYNKQGQLVKVYNHDTKQVVQQ</sequence>
<organism evidence="9 10">
    <name type="scientific">Halteria grandinella</name>
    <dbReference type="NCBI Taxonomy" id="5974"/>
    <lineage>
        <taxon>Eukaryota</taxon>
        <taxon>Sar</taxon>
        <taxon>Alveolata</taxon>
        <taxon>Ciliophora</taxon>
        <taxon>Intramacronucleata</taxon>
        <taxon>Spirotrichea</taxon>
        <taxon>Stichotrichia</taxon>
        <taxon>Sporadotrichida</taxon>
        <taxon>Halteriidae</taxon>
        <taxon>Halteria</taxon>
    </lineage>
</organism>
<dbReference type="InterPro" id="IPR000719">
    <property type="entry name" value="Prot_kinase_dom"/>
</dbReference>
<keyword evidence="4" id="KW-0547">Nucleotide-binding</keyword>
<accession>A0A8J8NVI0</accession>
<dbReference type="EC" id="2.7.11.1" evidence="1"/>
<dbReference type="OrthoDB" id="5979581at2759"/>